<dbReference type="AlphaFoldDB" id="A0A426FIE9"/>
<protein>
    <submittedName>
        <fullName evidence="2">Uncharacterized protein</fullName>
    </submittedName>
</protein>
<dbReference type="RefSeq" id="WP_125134500.1">
    <property type="nucleotide sequence ID" value="NZ_CP146202.1"/>
</dbReference>
<evidence type="ECO:0000313" key="2">
    <source>
        <dbReference type="EMBL" id="RRN04343.1"/>
    </source>
</evidence>
<feature type="coiled-coil region" evidence="1">
    <location>
        <begin position="34"/>
        <end position="61"/>
    </location>
</feature>
<sequence length="92" mass="10926">MLVELAKSKGISKEELCELRDENNFMMFGLDYSLEDIDLEINKELEELSELINRLKEHNEDSNWLNIAIKLQDIGNYFIYLNEDIRKIISMQ</sequence>
<dbReference type="EMBL" id="RRUC01000015">
    <property type="protein sequence ID" value="RRN04343.1"/>
    <property type="molecule type" value="Genomic_DNA"/>
</dbReference>
<name>A0A426FIE9_BIBTR</name>
<proteinExistence type="predicted"/>
<reference evidence="2 3" key="1">
    <citation type="submission" date="2018-11" db="EMBL/GenBank/DDBJ databases">
        <title>Whole genome sequence of Bibersteinia trehalosi strain OADDL-BT1 an multidrug resistant pathogen isolate.</title>
        <authorList>
            <person name="Couger M."/>
            <person name="Ramachandran A."/>
        </authorList>
    </citation>
    <scope>NUCLEOTIDE SEQUENCE [LARGE SCALE GENOMIC DNA]</scope>
    <source>
        <strain evidence="2 3">OADDL-BT1</strain>
    </source>
</reference>
<dbReference type="Gene3D" id="6.10.290.10">
    <property type="match status" value="1"/>
</dbReference>
<keyword evidence="1" id="KW-0175">Coiled coil</keyword>
<comment type="caution">
    <text evidence="2">The sequence shown here is derived from an EMBL/GenBank/DDBJ whole genome shotgun (WGS) entry which is preliminary data.</text>
</comment>
<accession>A0A426FIE9</accession>
<evidence type="ECO:0000313" key="3">
    <source>
        <dbReference type="Proteomes" id="UP000276010"/>
    </source>
</evidence>
<organism evidence="2 3">
    <name type="scientific">Bibersteinia trehalosi</name>
    <name type="common">Pasteurella trehalosi</name>
    <dbReference type="NCBI Taxonomy" id="47735"/>
    <lineage>
        <taxon>Bacteria</taxon>
        <taxon>Pseudomonadati</taxon>
        <taxon>Pseudomonadota</taxon>
        <taxon>Gammaproteobacteria</taxon>
        <taxon>Pasteurellales</taxon>
        <taxon>Pasteurellaceae</taxon>
        <taxon>Bibersteinia</taxon>
    </lineage>
</organism>
<evidence type="ECO:0000256" key="1">
    <source>
        <dbReference type="SAM" id="Coils"/>
    </source>
</evidence>
<gene>
    <name evidence="2" type="ORF">EIM44_02525</name>
</gene>
<dbReference type="Proteomes" id="UP000276010">
    <property type="component" value="Unassembled WGS sequence"/>
</dbReference>